<dbReference type="EMBL" id="JACIEN010000004">
    <property type="protein sequence ID" value="MBB4018384.1"/>
    <property type="molecule type" value="Genomic_DNA"/>
</dbReference>
<keyword evidence="4" id="KW-0285">Flavoprotein</keyword>
<comment type="pathway">
    <text evidence="2">Siderophore biosynthesis.</text>
</comment>
<evidence type="ECO:0000256" key="2">
    <source>
        <dbReference type="ARBA" id="ARBA00004924"/>
    </source>
</evidence>
<organism evidence="8 9">
    <name type="scientific">Chelatococcus caeni</name>
    <dbReference type="NCBI Taxonomy" id="1348468"/>
    <lineage>
        <taxon>Bacteria</taxon>
        <taxon>Pseudomonadati</taxon>
        <taxon>Pseudomonadota</taxon>
        <taxon>Alphaproteobacteria</taxon>
        <taxon>Hyphomicrobiales</taxon>
        <taxon>Chelatococcaceae</taxon>
        <taxon>Chelatococcus</taxon>
    </lineage>
</organism>
<keyword evidence="5" id="KW-0274">FAD</keyword>
<keyword evidence="6" id="KW-0521">NADP</keyword>
<protein>
    <submittedName>
        <fullName evidence="8">L-ornithine N5-oxygenase</fullName>
        <ecNumber evidence="8">1.13.12.-</ecNumber>
    </submittedName>
</protein>
<evidence type="ECO:0000256" key="6">
    <source>
        <dbReference type="ARBA" id="ARBA00022857"/>
    </source>
</evidence>
<dbReference type="EC" id="1.13.12.-" evidence="8"/>
<name>A0A840BZ08_9HYPH</name>
<comment type="caution">
    <text evidence="8">The sequence shown here is derived from an EMBL/GenBank/DDBJ whole genome shotgun (WGS) entry which is preliminary data.</text>
</comment>
<dbReference type="RefSeq" id="WP_053194195.1">
    <property type="nucleotide sequence ID" value="NZ_JACIEN010000004.1"/>
</dbReference>
<accession>A0A840BZ08</accession>
<evidence type="ECO:0000313" key="8">
    <source>
        <dbReference type="EMBL" id="MBB4018384.1"/>
    </source>
</evidence>
<dbReference type="Proteomes" id="UP000577362">
    <property type="component" value="Unassembled WGS sequence"/>
</dbReference>
<evidence type="ECO:0000256" key="3">
    <source>
        <dbReference type="ARBA" id="ARBA00007588"/>
    </source>
</evidence>
<dbReference type="InterPro" id="IPR036188">
    <property type="entry name" value="FAD/NAD-bd_sf"/>
</dbReference>
<sequence length="446" mass="48856">MTMHDRTFDVIGVGFGPSNLALAIALDEAARRERPGLAFHFVEKQPHFTWHGGMLLPDSDMQISFLKDLVSLRDPTSPFTFVNYLHEKGRLTAFINRKTFFPSRVEFNDYLRWAASCFAERCSYGEEVVALEPAAERDGTVTAFAVRSRAADGTERLRRARNVVIAAGGAPQLPECFAPFAGDTRIMHSSRYLDRIAGLGLTDAPTTRIAVVGGGQSAAEIFCDLAGRFGRAAIDLLVRGRALKPADDSPFVNEIFDPEGTGTFFGQPPAARHAFLDEFRNTNYAVVDHDLIQRIYDMLYEQRVADGSRLALSSGRAVVAAATDRDGITLTLADSRGGAAEERRYDAVVLATGYRRGLDRRLLAPLAPYLADATVDRDYRLPMAEACEAGLFMQGQSETTHGLSDTLLSVVAVRSREIATAIVERLPPPPLPAEQFMRPVRLAASS</sequence>
<reference evidence="8 9" key="1">
    <citation type="submission" date="2020-08" db="EMBL/GenBank/DDBJ databases">
        <title>Genomic Encyclopedia of Type Strains, Phase IV (KMG-IV): sequencing the most valuable type-strain genomes for metagenomic binning, comparative biology and taxonomic classification.</title>
        <authorList>
            <person name="Goeker M."/>
        </authorList>
    </citation>
    <scope>NUCLEOTIDE SEQUENCE [LARGE SCALE GENOMIC DNA]</scope>
    <source>
        <strain evidence="8 9">DSM 103737</strain>
    </source>
</reference>
<evidence type="ECO:0000256" key="4">
    <source>
        <dbReference type="ARBA" id="ARBA00022630"/>
    </source>
</evidence>
<dbReference type="GO" id="GO:0006879">
    <property type="term" value="P:intracellular iron ion homeostasis"/>
    <property type="evidence" value="ECO:0007669"/>
    <property type="project" value="TreeGrafter"/>
</dbReference>
<dbReference type="PANTHER" id="PTHR42802:SF1">
    <property type="entry name" value="L-ORNITHINE N(5)-MONOOXYGENASE"/>
    <property type="match status" value="1"/>
</dbReference>
<evidence type="ECO:0000313" key="9">
    <source>
        <dbReference type="Proteomes" id="UP000577362"/>
    </source>
</evidence>
<comment type="cofactor">
    <cofactor evidence="1">
        <name>FAD</name>
        <dbReference type="ChEBI" id="CHEBI:57692"/>
    </cofactor>
</comment>
<dbReference type="Pfam" id="PF13434">
    <property type="entry name" value="Lys_Orn_oxgnase"/>
    <property type="match status" value="1"/>
</dbReference>
<dbReference type="SUPFAM" id="SSF51905">
    <property type="entry name" value="FAD/NAD(P)-binding domain"/>
    <property type="match status" value="2"/>
</dbReference>
<keyword evidence="7 8" id="KW-0560">Oxidoreductase</keyword>
<comment type="similarity">
    <text evidence="3">Belongs to the lysine N(6)-hydroxylase/L-ornithine N(5)-oxygenase family.</text>
</comment>
<proteinExistence type="inferred from homology"/>
<dbReference type="AlphaFoldDB" id="A0A840BZ08"/>
<keyword evidence="9" id="KW-1185">Reference proteome</keyword>
<evidence type="ECO:0000256" key="5">
    <source>
        <dbReference type="ARBA" id="ARBA00022827"/>
    </source>
</evidence>
<evidence type="ECO:0000256" key="1">
    <source>
        <dbReference type="ARBA" id="ARBA00001974"/>
    </source>
</evidence>
<dbReference type="PRINTS" id="PR00368">
    <property type="entry name" value="FADPNR"/>
</dbReference>
<dbReference type="GO" id="GO:0016491">
    <property type="term" value="F:oxidoreductase activity"/>
    <property type="evidence" value="ECO:0007669"/>
    <property type="project" value="UniProtKB-KW"/>
</dbReference>
<dbReference type="PANTHER" id="PTHR42802">
    <property type="entry name" value="MONOOXYGENASE"/>
    <property type="match status" value="1"/>
</dbReference>
<dbReference type="Gene3D" id="3.50.50.60">
    <property type="entry name" value="FAD/NAD(P)-binding domain"/>
    <property type="match status" value="1"/>
</dbReference>
<evidence type="ECO:0000256" key="7">
    <source>
        <dbReference type="ARBA" id="ARBA00023002"/>
    </source>
</evidence>
<gene>
    <name evidence="8" type="ORF">GGR16_003431</name>
</gene>
<dbReference type="InterPro" id="IPR025700">
    <property type="entry name" value="Lys/Orn_oxygenase"/>
</dbReference>